<sequence>MSLAVSEYVTRVEDLEERVKELEIKCEELKKEVKDANERSLSETVNDLVQLNKAFKAIVLTFEKEMEEMHDEFTKCKTNIGGGVLAIAPRRMKVPKPKEFLGKTGAKNVDNFICGIEQYFKAIDIDDNATKACITSLYFFDMLFFGGNVRARIQSEIRKSISRCGSNFARSSNKILSKDTNVGVRSGSKDLLNVRKFVSMFGNFRSLYCKDPILGTRRPCLALWMGSSLRKGNGKPPSKKRKSSKDEDKKKD</sequence>
<keyword evidence="4" id="KW-1185">Reference proteome</keyword>
<accession>A0ABR0R1C7</accession>
<evidence type="ECO:0000313" key="3">
    <source>
        <dbReference type="EMBL" id="KAK5845385.1"/>
    </source>
</evidence>
<name>A0ABR0R1C7_GOSAR</name>
<reference evidence="3 4" key="1">
    <citation type="submission" date="2023-03" db="EMBL/GenBank/DDBJ databases">
        <title>WGS of Gossypium arboreum.</title>
        <authorList>
            <person name="Yu D."/>
        </authorList>
    </citation>
    <scope>NUCLEOTIDE SEQUENCE [LARGE SCALE GENOMIC DNA]</scope>
    <source>
        <tissue evidence="3">Leaf</tissue>
    </source>
</reference>
<comment type="caution">
    <text evidence="3">The sequence shown here is derived from an EMBL/GenBank/DDBJ whole genome shotgun (WGS) entry which is preliminary data.</text>
</comment>
<evidence type="ECO:0000256" key="2">
    <source>
        <dbReference type="SAM" id="MobiDB-lite"/>
    </source>
</evidence>
<feature type="coiled-coil region" evidence="1">
    <location>
        <begin position="5"/>
        <end position="39"/>
    </location>
</feature>
<proteinExistence type="predicted"/>
<gene>
    <name evidence="3" type="ORF">PVK06_001561</name>
</gene>
<keyword evidence="1" id="KW-0175">Coiled coil</keyword>
<evidence type="ECO:0000256" key="1">
    <source>
        <dbReference type="SAM" id="Coils"/>
    </source>
</evidence>
<dbReference type="EMBL" id="JARKNE010000001">
    <property type="protein sequence ID" value="KAK5845385.1"/>
    <property type="molecule type" value="Genomic_DNA"/>
</dbReference>
<feature type="region of interest" description="Disordered" evidence="2">
    <location>
        <begin position="228"/>
        <end position="252"/>
    </location>
</feature>
<evidence type="ECO:0000313" key="4">
    <source>
        <dbReference type="Proteomes" id="UP001358586"/>
    </source>
</evidence>
<protein>
    <submittedName>
        <fullName evidence="3">Uncharacterized protein</fullName>
    </submittedName>
</protein>
<dbReference type="Proteomes" id="UP001358586">
    <property type="component" value="Chromosome 1"/>
</dbReference>
<organism evidence="3 4">
    <name type="scientific">Gossypium arboreum</name>
    <name type="common">Tree cotton</name>
    <name type="synonym">Gossypium nanking</name>
    <dbReference type="NCBI Taxonomy" id="29729"/>
    <lineage>
        <taxon>Eukaryota</taxon>
        <taxon>Viridiplantae</taxon>
        <taxon>Streptophyta</taxon>
        <taxon>Embryophyta</taxon>
        <taxon>Tracheophyta</taxon>
        <taxon>Spermatophyta</taxon>
        <taxon>Magnoliopsida</taxon>
        <taxon>eudicotyledons</taxon>
        <taxon>Gunneridae</taxon>
        <taxon>Pentapetalae</taxon>
        <taxon>rosids</taxon>
        <taxon>malvids</taxon>
        <taxon>Malvales</taxon>
        <taxon>Malvaceae</taxon>
        <taxon>Malvoideae</taxon>
        <taxon>Gossypium</taxon>
    </lineage>
</organism>